<gene>
    <name evidence="2" type="ORF">MTAB308_3122</name>
</gene>
<dbReference type="InterPro" id="IPR011051">
    <property type="entry name" value="RmlC_Cupin_sf"/>
</dbReference>
<dbReference type="STRING" id="1841859.GCA_900157385_03122"/>
<feature type="domain" description="Cupin type-2" evidence="1">
    <location>
        <begin position="14"/>
        <end position="78"/>
    </location>
</feature>
<name>A0A2U3NDT2_9MYCO</name>
<dbReference type="Pfam" id="PF07883">
    <property type="entry name" value="Cupin_2"/>
    <property type="match status" value="1"/>
</dbReference>
<accession>A0A2U3NDT2</accession>
<evidence type="ECO:0000259" key="1">
    <source>
        <dbReference type="Pfam" id="PF07883"/>
    </source>
</evidence>
<evidence type="ECO:0000313" key="2">
    <source>
        <dbReference type="EMBL" id="SPM29630.1"/>
    </source>
</evidence>
<dbReference type="InterPro" id="IPR013096">
    <property type="entry name" value="Cupin_2"/>
</dbReference>
<protein>
    <recommendedName>
        <fullName evidence="1">Cupin type-2 domain-containing protein</fullName>
    </recommendedName>
</protein>
<evidence type="ECO:0000313" key="3">
    <source>
        <dbReference type="Proteomes" id="UP000241595"/>
    </source>
</evidence>
<dbReference type="Gene3D" id="2.60.120.10">
    <property type="entry name" value="Jelly Rolls"/>
    <property type="match status" value="1"/>
</dbReference>
<reference evidence="2 3" key="1">
    <citation type="submission" date="2017-01" db="EMBL/GenBank/DDBJ databases">
        <authorList>
            <consortium name="Urmite Genomes"/>
        </authorList>
    </citation>
    <scope>NUCLEOTIDE SEQUENCE [LARGE SCALE GENOMIC DNA]</scope>
    <source>
        <strain evidence="2 3">AB308</strain>
    </source>
</reference>
<proteinExistence type="predicted"/>
<dbReference type="EMBL" id="FTRV01000013">
    <property type="protein sequence ID" value="SPM29630.1"/>
    <property type="molecule type" value="Genomic_DNA"/>
</dbReference>
<sequence length="90" mass="9643">MAAFHVTDNGSVHSDVWERHPAGDEVLCLLSGAITVHLRGQVAEEAVTGALRAGTCWVVPAGHWHRLTVEEPGDLVVITPRANTTHQTVS</sequence>
<organism evidence="2 3">
    <name type="scientific">Mycobacterium terramassiliense</name>
    <dbReference type="NCBI Taxonomy" id="1841859"/>
    <lineage>
        <taxon>Bacteria</taxon>
        <taxon>Bacillati</taxon>
        <taxon>Actinomycetota</taxon>
        <taxon>Actinomycetes</taxon>
        <taxon>Mycobacteriales</taxon>
        <taxon>Mycobacteriaceae</taxon>
        <taxon>Mycobacterium</taxon>
    </lineage>
</organism>
<dbReference type="SUPFAM" id="SSF51182">
    <property type="entry name" value="RmlC-like cupins"/>
    <property type="match status" value="1"/>
</dbReference>
<dbReference type="InterPro" id="IPR014710">
    <property type="entry name" value="RmlC-like_jellyroll"/>
</dbReference>
<dbReference type="AlphaFoldDB" id="A0A2U3NDT2"/>
<dbReference type="Proteomes" id="UP000241595">
    <property type="component" value="Unassembled WGS sequence"/>
</dbReference>
<keyword evidence="3" id="KW-1185">Reference proteome</keyword>